<gene>
    <name evidence="1" type="ORF">CU669_18885</name>
</gene>
<proteinExistence type="predicted"/>
<dbReference type="AlphaFoldDB" id="A0A364NTB4"/>
<reference evidence="1 2" key="1">
    <citation type="submission" date="2017-11" db="EMBL/GenBank/DDBJ databases">
        <title>Draft genome sequence of magnetotactic bacterium Magnetospirillum kuznetsovii LBB-42.</title>
        <authorList>
            <person name="Grouzdev D.S."/>
            <person name="Rysina M.S."/>
            <person name="Baslerov R.V."/>
            <person name="Koziaeva V."/>
        </authorList>
    </citation>
    <scope>NUCLEOTIDE SEQUENCE [LARGE SCALE GENOMIC DNA]</scope>
    <source>
        <strain evidence="1 2">LBB-42</strain>
    </source>
</reference>
<evidence type="ECO:0000313" key="2">
    <source>
        <dbReference type="Proteomes" id="UP000251075"/>
    </source>
</evidence>
<organism evidence="1 2">
    <name type="scientific">Paramagnetospirillum kuznetsovii</name>
    <dbReference type="NCBI Taxonomy" id="2053833"/>
    <lineage>
        <taxon>Bacteria</taxon>
        <taxon>Pseudomonadati</taxon>
        <taxon>Pseudomonadota</taxon>
        <taxon>Alphaproteobacteria</taxon>
        <taxon>Rhodospirillales</taxon>
        <taxon>Magnetospirillaceae</taxon>
        <taxon>Paramagnetospirillum</taxon>
    </lineage>
</organism>
<comment type="caution">
    <text evidence="1">The sequence shown here is derived from an EMBL/GenBank/DDBJ whole genome shotgun (WGS) entry which is preliminary data.</text>
</comment>
<evidence type="ECO:0000313" key="1">
    <source>
        <dbReference type="EMBL" id="RAU20314.1"/>
    </source>
</evidence>
<keyword evidence="2" id="KW-1185">Reference proteome</keyword>
<dbReference type="EMBL" id="PGTO01000026">
    <property type="protein sequence ID" value="RAU20314.1"/>
    <property type="molecule type" value="Genomic_DNA"/>
</dbReference>
<sequence length="102" mass="11106">MARARIRTKVMTTSSQLWSLHHDGRHHSVISASDEGRAWKIVQVLQDLGDVPAEPPIALLPTTPELARQVSRAAQTARIDEGFLAFMANGMFITRLCGAGLG</sequence>
<name>A0A364NTB4_9PROT</name>
<accession>A0A364NTB4</accession>
<protein>
    <submittedName>
        <fullName evidence="1">Uncharacterized protein</fullName>
    </submittedName>
</protein>
<dbReference type="Proteomes" id="UP000251075">
    <property type="component" value="Unassembled WGS sequence"/>
</dbReference>